<keyword evidence="3" id="KW-0472">Membrane</keyword>
<reference evidence="3" key="1">
    <citation type="submission" date="2025-08" db="UniProtKB">
        <authorList>
            <consortium name="RefSeq"/>
        </authorList>
    </citation>
    <scope>IDENTIFICATION</scope>
</reference>
<sequence length="368" mass="42065">MASTDEDWDYSSESEDEMPKDGRKGRKRQGLLQTSDLKLQDFADCSMPQSCSRVKKSVVSATAPAALPKASSGQKFVEKEEEELNWFEKELEDFVIDDQAQGGEEEEDVAIANKKPEGKKKKVKKEEDKTGYVYPLDFWYILSSYIDPEDIGRFSGLCKASHSVTQLAGFWRKLYHRYYAGRADPLPEFLRPSAMEKLHGLRARVIRTMFRIYPPLAARVASKGPMEDEPHDLKGHRCLLAWHQPATKGWQFCFKFQKPSLQALSSRPVSKEDVYNGYDDLFYHPDEGCSVLQVTCCHFSSVASVMGLLLNQVYVTLSSGFRYHRLRLHFDSRVNACHNAPSDVVVVLDDVLAIRVMQWWHPNYPFTS</sequence>
<protein>
    <submittedName>
        <fullName evidence="3">Transmembrane protein 183</fullName>
    </submittedName>
</protein>
<evidence type="ECO:0000313" key="3">
    <source>
        <dbReference type="RefSeq" id="XP_005106732.1"/>
    </source>
</evidence>
<organism evidence="2 3">
    <name type="scientific">Aplysia californica</name>
    <name type="common">California sea hare</name>
    <dbReference type="NCBI Taxonomy" id="6500"/>
    <lineage>
        <taxon>Eukaryota</taxon>
        <taxon>Metazoa</taxon>
        <taxon>Spiralia</taxon>
        <taxon>Lophotrochozoa</taxon>
        <taxon>Mollusca</taxon>
        <taxon>Gastropoda</taxon>
        <taxon>Heterobranchia</taxon>
        <taxon>Euthyneura</taxon>
        <taxon>Tectipleura</taxon>
        <taxon>Aplysiida</taxon>
        <taxon>Aplysioidea</taxon>
        <taxon>Aplysiidae</taxon>
        <taxon>Aplysia</taxon>
    </lineage>
</organism>
<accession>A0ABM0K1T6</accession>
<keyword evidence="3" id="KW-0812">Transmembrane</keyword>
<keyword evidence="2" id="KW-1185">Reference proteome</keyword>
<dbReference type="RefSeq" id="XP_005106732.1">
    <property type="nucleotide sequence ID" value="XM_005106675.3"/>
</dbReference>
<proteinExistence type="predicted"/>
<evidence type="ECO:0000256" key="1">
    <source>
        <dbReference type="SAM" id="MobiDB-lite"/>
    </source>
</evidence>
<dbReference type="Proteomes" id="UP000694888">
    <property type="component" value="Unplaced"/>
</dbReference>
<dbReference type="InterPro" id="IPR026509">
    <property type="entry name" value="TMEM183"/>
</dbReference>
<dbReference type="GeneID" id="101862528"/>
<feature type="region of interest" description="Disordered" evidence="1">
    <location>
        <begin position="1"/>
        <end position="33"/>
    </location>
</feature>
<gene>
    <name evidence="3" type="primary">LOC101862528</name>
</gene>
<dbReference type="PANTHER" id="PTHR20988:SF2">
    <property type="entry name" value="TRANSMEMBRANE PROTEIN 183A-RELATED"/>
    <property type="match status" value="1"/>
</dbReference>
<dbReference type="PANTHER" id="PTHR20988">
    <property type="entry name" value="TRANSMEMBRANE PROTEIN 183A-RELATED"/>
    <property type="match status" value="1"/>
</dbReference>
<name>A0ABM0K1T6_APLCA</name>
<feature type="compositionally biased region" description="Acidic residues" evidence="1">
    <location>
        <begin position="1"/>
        <end position="16"/>
    </location>
</feature>
<feature type="region of interest" description="Disordered" evidence="1">
    <location>
        <begin position="100"/>
        <end position="119"/>
    </location>
</feature>
<evidence type="ECO:0000313" key="2">
    <source>
        <dbReference type="Proteomes" id="UP000694888"/>
    </source>
</evidence>